<name>A0A4R6Y8Y8_9BURK</name>
<dbReference type="GO" id="GO:0031119">
    <property type="term" value="P:tRNA pseudouridine synthesis"/>
    <property type="evidence" value="ECO:0007669"/>
    <property type="project" value="UniProtKB-UniRule"/>
</dbReference>
<evidence type="ECO:0000313" key="10">
    <source>
        <dbReference type="Proteomes" id="UP000294480"/>
    </source>
</evidence>
<dbReference type="HAMAP" id="MF_00171">
    <property type="entry name" value="TruA"/>
    <property type="match status" value="1"/>
</dbReference>
<evidence type="ECO:0000256" key="3">
    <source>
        <dbReference type="ARBA" id="ARBA00023235"/>
    </source>
</evidence>
<sequence length="281" mass="31321">MYPSGTVAQEVVEPRVCIMPRIALGIQYDGTPFQGWQSQVHGLTVQDTLQTALSQFATLPLFVQCAGRTDAGVHALSQVVHVDVPFERDEQSWIRGTNAFLPETIAVQWAKTVPDDFHARFDAFKRTYHYVIYNHPTRSPIWANRAGWFHRQLNAEKMNAAAQALIGEHDFSAFRASQCQAKSPIKTMHSIKVQRMGDLVVVSVTANAFLHHMVRNIVGSLIYVGMGKQEVDWLGFLLTQNNRNLSAPTFSASGLYLAAIHYDERFGLPLPNDDASALIGL</sequence>
<feature type="domain" description="Pseudouridine synthase I TruA alpha/beta" evidence="8">
    <location>
        <begin position="27"/>
        <end position="122"/>
    </location>
</feature>
<dbReference type="NCBIfam" id="TIGR00071">
    <property type="entry name" value="hisT_truA"/>
    <property type="match status" value="1"/>
</dbReference>
<dbReference type="InterPro" id="IPR020095">
    <property type="entry name" value="PsdUridine_synth_TruA_C"/>
</dbReference>
<dbReference type="GO" id="GO:0160147">
    <property type="term" value="F:tRNA pseudouridine(38-40) synthase activity"/>
    <property type="evidence" value="ECO:0007669"/>
    <property type="project" value="UniProtKB-EC"/>
</dbReference>
<dbReference type="FunFam" id="3.30.70.580:FF:000001">
    <property type="entry name" value="tRNA pseudouridine synthase A"/>
    <property type="match status" value="1"/>
</dbReference>
<evidence type="ECO:0000256" key="4">
    <source>
        <dbReference type="HAMAP-Rule" id="MF_00171"/>
    </source>
</evidence>
<evidence type="ECO:0000259" key="8">
    <source>
        <dbReference type="Pfam" id="PF01416"/>
    </source>
</evidence>
<dbReference type="Gene3D" id="3.30.70.660">
    <property type="entry name" value="Pseudouridine synthase I, catalytic domain, C-terminal subdomain"/>
    <property type="match status" value="1"/>
</dbReference>
<dbReference type="SUPFAM" id="SSF55120">
    <property type="entry name" value="Pseudouridine synthase"/>
    <property type="match status" value="1"/>
</dbReference>
<evidence type="ECO:0000256" key="2">
    <source>
        <dbReference type="ARBA" id="ARBA00022694"/>
    </source>
</evidence>
<proteinExistence type="inferred from homology"/>
<comment type="caution">
    <text evidence="9">The sequence shown here is derived from an EMBL/GenBank/DDBJ whole genome shotgun (WGS) entry which is preliminary data.</text>
</comment>
<dbReference type="EMBL" id="SNZE01000007">
    <property type="protein sequence ID" value="TDR31868.1"/>
    <property type="molecule type" value="Genomic_DNA"/>
</dbReference>
<dbReference type="InterPro" id="IPR001406">
    <property type="entry name" value="PsdUridine_synth_TruA"/>
</dbReference>
<comment type="function">
    <text evidence="4">Formation of pseudouridine at positions 38, 39 and 40 in the anticodon stem and loop of transfer RNAs.</text>
</comment>
<evidence type="ECO:0000256" key="1">
    <source>
        <dbReference type="ARBA" id="ARBA00009375"/>
    </source>
</evidence>
<evidence type="ECO:0000313" key="9">
    <source>
        <dbReference type="EMBL" id="TDR31868.1"/>
    </source>
</evidence>
<dbReference type="PIRSF" id="PIRSF001430">
    <property type="entry name" value="tRNA_psdUrid_synth"/>
    <property type="match status" value="1"/>
</dbReference>
<protein>
    <recommendedName>
        <fullName evidence="4">tRNA pseudouridine synthase A</fullName>
        <ecNumber evidence="4">5.4.99.12</ecNumber>
    </recommendedName>
    <alternativeName>
        <fullName evidence="4">tRNA pseudouridine(38-40) synthase</fullName>
    </alternativeName>
    <alternativeName>
        <fullName evidence="4">tRNA pseudouridylate synthase I</fullName>
    </alternativeName>
    <alternativeName>
        <fullName evidence="4">tRNA-uridine isomerase I</fullName>
    </alternativeName>
</protein>
<dbReference type="Gene3D" id="3.30.70.580">
    <property type="entry name" value="Pseudouridine synthase I, catalytic domain, N-terminal subdomain"/>
    <property type="match status" value="1"/>
</dbReference>
<dbReference type="AlphaFoldDB" id="A0A4R6Y8Y8"/>
<comment type="caution">
    <text evidence="4">Lacks conserved residue(s) required for the propagation of feature annotation.</text>
</comment>
<feature type="domain" description="Pseudouridine synthase I TruA alpha/beta" evidence="8">
    <location>
        <begin position="161"/>
        <end position="263"/>
    </location>
</feature>
<dbReference type="InterPro" id="IPR020097">
    <property type="entry name" value="PsdUridine_synth_TruA_a/b_dom"/>
</dbReference>
<dbReference type="CDD" id="cd02570">
    <property type="entry name" value="PseudoU_synth_EcTruA"/>
    <property type="match status" value="1"/>
</dbReference>
<dbReference type="InterPro" id="IPR020103">
    <property type="entry name" value="PsdUridine_synth_cat_dom_sf"/>
</dbReference>
<keyword evidence="3 4" id="KW-0413">Isomerase</keyword>
<dbReference type="GO" id="GO:0003723">
    <property type="term" value="F:RNA binding"/>
    <property type="evidence" value="ECO:0007669"/>
    <property type="project" value="InterPro"/>
</dbReference>
<comment type="similarity">
    <text evidence="1 4 7">Belongs to the tRNA pseudouridine synthase TruA family.</text>
</comment>
<comment type="catalytic activity">
    <reaction evidence="4 7">
        <text>uridine(38/39/40) in tRNA = pseudouridine(38/39/40) in tRNA</text>
        <dbReference type="Rhea" id="RHEA:22376"/>
        <dbReference type="Rhea" id="RHEA-COMP:10085"/>
        <dbReference type="Rhea" id="RHEA-COMP:10087"/>
        <dbReference type="ChEBI" id="CHEBI:65314"/>
        <dbReference type="ChEBI" id="CHEBI:65315"/>
        <dbReference type="EC" id="5.4.99.12"/>
    </reaction>
</comment>
<feature type="active site" description="Nucleophile" evidence="4 5">
    <location>
        <position position="70"/>
    </location>
</feature>
<accession>A0A4R6Y8Y8</accession>
<dbReference type="EC" id="5.4.99.12" evidence="4"/>
<evidence type="ECO:0000256" key="7">
    <source>
        <dbReference type="RuleBase" id="RU003792"/>
    </source>
</evidence>
<dbReference type="PANTHER" id="PTHR11142:SF0">
    <property type="entry name" value="TRNA PSEUDOURIDINE SYNTHASE-LIKE 1"/>
    <property type="match status" value="1"/>
</dbReference>
<keyword evidence="10" id="KW-1185">Reference proteome</keyword>
<organism evidence="9 10">
    <name type="scientific">Hydromonas duriensis</name>
    <dbReference type="NCBI Taxonomy" id="1527608"/>
    <lineage>
        <taxon>Bacteria</taxon>
        <taxon>Pseudomonadati</taxon>
        <taxon>Pseudomonadota</taxon>
        <taxon>Betaproteobacteria</taxon>
        <taxon>Burkholderiales</taxon>
        <taxon>Burkholderiaceae</taxon>
        <taxon>Hydromonas</taxon>
    </lineage>
</organism>
<reference evidence="9 10" key="1">
    <citation type="submission" date="2019-03" db="EMBL/GenBank/DDBJ databases">
        <title>Genomic Encyclopedia of Type Strains, Phase IV (KMG-IV): sequencing the most valuable type-strain genomes for metagenomic binning, comparative biology and taxonomic classification.</title>
        <authorList>
            <person name="Goeker M."/>
        </authorList>
    </citation>
    <scope>NUCLEOTIDE SEQUENCE [LARGE SCALE GENOMIC DNA]</scope>
    <source>
        <strain evidence="9 10">DSM 102852</strain>
    </source>
</reference>
<feature type="binding site" evidence="4 6">
    <location>
        <position position="128"/>
    </location>
    <ligand>
        <name>substrate</name>
    </ligand>
</feature>
<gene>
    <name evidence="4" type="primary">truA</name>
    <name evidence="9" type="ORF">DFR44_10785</name>
</gene>
<keyword evidence="2 4" id="KW-0819">tRNA processing</keyword>
<dbReference type="PANTHER" id="PTHR11142">
    <property type="entry name" value="PSEUDOURIDYLATE SYNTHASE"/>
    <property type="match status" value="1"/>
</dbReference>
<dbReference type="Proteomes" id="UP000294480">
    <property type="component" value="Unassembled WGS sequence"/>
</dbReference>
<dbReference type="Pfam" id="PF01416">
    <property type="entry name" value="PseudoU_synth_1"/>
    <property type="match status" value="2"/>
</dbReference>
<evidence type="ECO:0000256" key="6">
    <source>
        <dbReference type="PIRSR" id="PIRSR001430-2"/>
    </source>
</evidence>
<evidence type="ECO:0000256" key="5">
    <source>
        <dbReference type="PIRSR" id="PIRSR001430-1"/>
    </source>
</evidence>
<comment type="subunit">
    <text evidence="4">Homodimer.</text>
</comment>
<dbReference type="InterPro" id="IPR020094">
    <property type="entry name" value="TruA/RsuA/RluB/E/F_N"/>
</dbReference>